<dbReference type="EMBL" id="JADIVZ010000009">
    <property type="protein sequence ID" value="MBF4163175.1"/>
    <property type="molecule type" value="Genomic_DNA"/>
</dbReference>
<comment type="caution">
    <text evidence="1">The sequence shown here is derived from an EMBL/GenBank/DDBJ whole genome shotgun (WGS) entry which is preliminary data.</text>
</comment>
<dbReference type="Gene3D" id="3.30.530.20">
    <property type="match status" value="1"/>
</dbReference>
<sequence length="158" mass="17308">MNAPFRSHAASIDLDAAPEEVYDLVSDVTRSGEWSVQCRACEWVDAARAGEVGAEFTGHNATPEREWTTTSTVVRADRPHEFAWEVAGGVTRWTFSTAAAGEGTTLTHTWEFLEVGREVFGQRFGDDAEAQIEDRTRAAHAGIPQTLARIAQVLTSSR</sequence>
<accession>A0A930Y794</accession>
<keyword evidence="2" id="KW-1185">Reference proteome</keyword>
<dbReference type="InterPro" id="IPR019587">
    <property type="entry name" value="Polyketide_cyclase/dehydratase"/>
</dbReference>
<dbReference type="AlphaFoldDB" id="A0A930Y794"/>
<dbReference type="SUPFAM" id="SSF55961">
    <property type="entry name" value="Bet v1-like"/>
    <property type="match status" value="1"/>
</dbReference>
<dbReference type="CDD" id="cd07812">
    <property type="entry name" value="SRPBCC"/>
    <property type="match status" value="1"/>
</dbReference>
<evidence type="ECO:0000313" key="1">
    <source>
        <dbReference type="EMBL" id="MBF4163175.1"/>
    </source>
</evidence>
<dbReference type="Pfam" id="PF10604">
    <property type="entry name" value="Polyketide_cyc2"/>
    <property type="match status" value="1"/>
</dbReference>
<dbReference type="InterPro" id="IPR023393">
    <property type="entry name" value="START-like_dom_sf"/>
</dbReference>
<gene>
    <name evidence="1" type="ORF">ISG29_15885</name>
</gene>
<evidence type="ECO:0000313" key="2">
    <source>
        <dbReference type="Proteomes" id="UP000656804"/>
    </source>
</evidence>
<proteinExistence type="predicted"/>
<dbReference type="RefSeq" id="WP_194504423.1">
    <property type="nucleotide sequence ID" value="NZ_JADIVZ010000009.1"/>
</dbReference>
<name>A0A930Y794_9ACTN</name>
<protein>
    <submittedName>
        <fullName evidence="1">SRPBCC family protein</fullName>
    </submittedName>
</protein>
<organism evidence="1 2">
    <name type="scientific">Nocardioides acrostichi</name>
    <dbReference type="NCBI Taxonomy" id="2784339"/>
    <lineage>
        <taxon>Bacteria</taxon>
        <taxon>Bacillati</taxon>
        <taxon>Actinomycetota</taxon>
        <taxon>Actinomycetes</taxon>
        <taxon>Propionibacteriales</taxon>
        <taxon>Nocardioidaceae</taxon>
        <taxon>Nocardioides</taxon>
    </lineage>
</organism>
<dbReference type="Proteomes" id="UP000656804">
    <property type="component" value="Unassembled WGS sequence"/>
</dbReference>
<reference evidence="1" key="1">
    <citation type="submission" date="2020-11" db="EMBL/GenBank/DDBJ databases">
        <title>Nocardioides sp. CBS4Y-1, whole genome shotgun sequence.</title>
        <authorList>
            <person name="Tuo L."/>
        </authorList>
    </citation>
    <scope>NUCLEOTIDE SEQUENCE</scope>
    <source>
        <strain evidence="1">CBS4Y-1</strain>
    </source>
</reference>